<protein>
    <recommendedName>
        <fullName evidence="3">Lipoprotein</fullName>
    </recommendedName>
</protein>
<keyword evidence="2" id="KW-1185">Reference proteome</keyword>
<dbReference type="GeneID" id="69550895"/>
<sequence length="155" mass="16590">MRLLLATVISCILLTGCDNSSQPTETAAASETVTAPVLDEALILSGSGLKPVKKYSLDDGHGFYMQESPVASIEFRTSPDRINLSLRTFSEAEFKEKNEIAQDMVTKLAAVITGTDGKFIERALSGDMNPGKTVINGLPVNVSVVENSLLVTIDK</sequence>
<organism evidence="1 2">
    <name type="scientific">Aeromonas jandaei</name>
    <dbReference type="NCBI Taxonomy" id="650"/>
    <lineage>
        <taxon>Bacteria</taxon>
        <taxon>Pseudomonadati</taxon>
        <taxon>Pseudomonadota</taxon>
        <taxon>Gammaproteobacteria</taxon>
        <taxon>Aeromonadales</taxon>
        <taxon>Aeromonadaceae</taxon>
        <taxon>Aeromonas</taxon>
    </lineage>
</organism>
<reference evidence="1 2" key="1">
    <citation type="submission" date="2020-12" db="EMBL/GenBank/DDBJ databases">
        <title>FDA dAtabase for Regulatory Grade micrObial Sequences (FDA-ARGOS): Supporting development and validation of Infectious Disease Dx tests.</title>
        <authorList>
            <person name="Sproer C."/>
            <person name="Gronow S."/>
            <person name="Severitt S."/>
            <person name="Schroder I."/>
            <person name="Tallon L."/>
            <person name="Sadzewicz L."/>
            <person name="Zhao X."/>
            <person name="Boylan J."/>
            <person name="Ott S."/>
            <person name="Bowen H."/>
            <person name="Vavikolanu K."/>
            <person name="Mehta A."/>
            <person name="Aluvathingal J."/>
            <person name="Nadendla S."/>
            <person name="Lowell S."/>
            <person name="Myers T."/>
            <person name="Yan Y."/>
            <person name="Sichtig H."/>
        </authorList>
    </citation>
    <scope>NUCLEOTIDE SEQUENCE [LARGE SCALE GENOMIC DNA]</scope>
    <source>
        <strain evidence="1 2">FDAARGOS_986</strain>
    </source>
</reference>
<name>A0A7T4DQV7_AERJA</name>
<gene>
    <name evidence="1" type="ORF">I6H43_06400</name>
</gene>
<evidence type="ECO:0008006" key="3">
    <source>
        <dbReference type="Google" id="ProtNLM"/>
    </source>
</evidence>
<evidence type="ECO:0000313" key="2">
    <source>
        <dbReference type="Proteomes" id="UP000595481"/>
    </source>
</evidence>
<dbReference type="Proteomes" id="UP000595481">
    <property type="component" value="Chromosome"/>
</dbReference>
<accession>A0A7T4DQV7</accession>
<dbReference type="EMBL" id="CP066092">
    <property type="protein sequence ID" value="QQB21156.1"/>
    <property type="molecule type" value="Genomic_DNA"/>
</dbReference>
<dbReference type="PROSITE" id="PS51257">
    <property type="entry name" value="PROKAR_LIPOPROTEIN"/>
    <property type="match status" value="1"/>
</dbReference>
<dbReference type="RefSeq" id="WP_042031712.1">
    <property type="nucleotide sequence ID" value="NZ_CAWMFX010000031.1"/>
</dbReference>
<proteinExistence type="predicted"/>
<evidence type="ECO:0000313" key="1">
    <source>
        <dbReference type="EMBL" id="QQB21156.1"/>
    </source>
</evidence>